<sequence length="133" mass="13993">MDPVTLIATALAAGAAASLQESATDAVRSLYAGLKAQVARLFARRPGGELILARHEEQPDVWRGPLEAELTAADAAKDVELVRKARELMTLLLPEEAEAGRFQIAVAGDVQGLVQGNSNQVSMTFGQQPPSGS</sequence>
<dbReference type="AlphaFoldDB" id="A0A543FEB4"/>
<organism evidence="1 2">
    <name type="scientific">Nocardia bhagyanarayanae</name>
    <dbReference type="NCBI Taxonomy" id="1215925"/>
    <lineage>
        <taxon>Bacteria</taxon>
        <taxon>Bacillati</taxon>
        <taxon>Actinomycetota</taxon>
        <taxon>Actinomycetes</taxon>
        <taxon>Mycobacteriales</taxon>
        <taxon>Nocardiaceae</taxon>
        <taxon>Nocardia</taxon>
    </lineage>
</organism>
<gene>
    <name evidence="1" type="ORF">FB390_3763</name>
</gene>
<protein>
    <submittedName>
        <fullName evidence="1">Uncharacterized protein</fullName>
    </submittedName>
</protein>
<dbReference type="Proteomes" id="UP000316331">
    <property type="component" value="Unassembled WGS sequence"/>
</dbReference>
<evidence type="ECO:0000313" key="1">
    <source>
        <dbReference type="EMBL" id="TQM32086.1"/>
    </source>
</evidence>
<proteinExistence type="predicted"/>
<evidence type="ECO:0000313" key="2">
    <source>
        <dbReference type="Proteomes" id="UP000316331"/>
    </source>
</evidence>
<dbReference type="RefSeq" id="WP_141810053.1">
    <property type="nucleotide sequence ID" value="NZ_VFPG01000001.1"/>
</dbReference>
<accession>A0A543FEB4</accession>
<comment type="caution">
    <text evidence="1">The sequence shown here is derived from an EMBL/GenBank/DDBJ whole genome shotgun (WGS) entry which is preliminary data.</text>
</comment>
<keyword evidence="2" id="KW-1185">Reference proteome</keyword>
<name>A0A543FEB4_9NOCA</name>
<dbReference type="EMBL" id="VFPG01000001">
    <property type="protein sequence ID" value="TQM32086.1"/>
    <property type="molecule type" value="Genomic_DNA"/>
</dbReference>
<reference evidence="1 2" key="1">
    <citation type="submission" date="2019-06" db="EMBL/GenBank/DDBJ databases">
        <title>Sequencing the genomes of 1000 actinobacteria strains.</title>
        <authorList>
            <person name="Klenk H.-P."/>
        </authorList>
    </citation>
    <scope>NUCLEOTIDE SEQUENCE [LARGE SCALE GENOMIC DNA]</scope>
    <source>
        <strain evidence="1 2">DSM 103495</strain>
    </source>
</reference>
<dbReference type="OrthoDB" id="3298878at2"/>